<dbReference type="PANTHER" id="PTHR37422">
    <property type="entry name" value="TEICHURONIC ACID BIOSYNTHESIS PROTEIN TUAE"/>
    <property type="match status" value="1"/>
</dbReference>
<feature type="transmembrane region" description="Helical" evidence="5">
    <location>
        <begin position="115"/>
        <end position="135"/>
    </location>
</feature>
<dbReference type="GO" id="GO:0016020">
    <property type="term" value="C:membrane"/>
    <property type="evidence" value="ECO:0007669"/>
    <property type="project" value="UniProtKB-SubCell"/>
</dbReference>
<evidence type="ECO:0000256" key="5">
    <source>
        <dbReference type="SAM" id="Phobius"/>
    </source>
</evidence>
<evidence type="ECO:0000256" key="2">
    <source>
        <dbReference type="ARBA" id="ARBA00022692"/>
    </source>
</evidence>
<accession>A0A523UNC4</accession>
<feature type="transmembrane region" description="Helical" evidence="5">
    <location>
        <begin position="34"/>
        <end position="50"/>
    </location>
</feature>
<proteinExistence type="predicted"/>
<evidence type="ECO:0000256" key="1">
    <source>
        <dbReference type="ARBA" id="ARBA00004141"/>
    </source>
</evidence>
<keyword evidence="3 5" id="KW-1133">Transmembrane helix</keyword>
<organism evidence="7 8">
    <name type="scientific">candidate division TA06 bacterium</name>
    <dbReference type="NCBI Taxonomy" id="2250710"/>
    <lineage>
        <taxon>Bacteria</taxon>
        <taxon>Bacteria division TA06</taxon>
    </lineage>
</organism>
<feature type="transmembrane region" description="Helical" evidence="5">
    <location>
        <begin position="62"/>
        <end position="80"/>
    </location>
</feature>
<dbReference type="PANTHER" id="PTHR37422:SF13">
    <property type="entry name" value="LIPOPOLYSACCHARIDE BIOSYNTHESIS PROTEIN PA4999-RELATED"/>
    <property type="match status" value="1"/>
</dbReference>
<comment type="caution">
    <text evidence="7">The sequence shown here is derived from an EMBL/GenBank/DDBJ whole genome shotgun (WGS) entry which is preliminary data.</text>
</comment>
<feature type="domain" description="O-antigen ligase-related" evidence="6">
    <location>
        <begin position="184"/>
        <end position="322"/>
    </location>
</feature>
<sequence length="631" mass="69813">MSQRISTFLLTTIALLFALNLVKGGEPQYILALSEFIVIVGVVVWLYSMVAKGGFTFRSSVANLPAILLAGVLFISTIFSRNPYPSFKGLHEVFSYLLLFLICMNLPKETLKRKVAYILIGVGVVQSVHAIVQAASGTSRVSGTLVYPTYLVDTLIIGLSLAAGFVLFSRSSGLKRLAVYVPISLLLFVALFLTRARAGLIALAASLIVLGILKSKRWLAILVGVVIVAAVVPNPIRDRILTAGKQDIYAMERPNIWKQSLEIAKMRPSAGVGFRNYVYYSRMTNFPVQHAVGRYAKVAKIAHNQYLQYLATTGIAGLAAFLVFFSSVLVSGVRFAKTKDPLIAGSLAAVIALLAHSLVDNALYLPINGYAFFALAGILCSASVSMRSFRPPKRAKIYLFALAIIYAVIVLRPAVSISFYNSMAKKVKRNDVDRAIGSCRVALALSPNEAIYHNALGKLYAKRYDETKSAGDLYLTQTRFESAIKSNPVDRIFWEDFADFIYDQKQNIGQREAYSGVATLLRGAVNVDPYNPFLRKKLAAVYIEGGSYDKAASELKMLVSVEPNYLVARFMLAQVYGTLGMTDKKEEQYQVLREKRLQHLELRIQNDYEKTLLEFDWSLLPAQSYISPKTK</sequence>
<dbReference type="SUPFAM" id="SSF48452">
    <property type="entry name" value="TPR-like"/>
    <property type="match status" value="1"/>
</dbReference>
<dbReference type="AlphaFoldDB" id="A0A523UNC4"/>
<evidence type="ECO:0000256" key="3">
    <source>
        <dbReference type="ARBA" id="ARBA00022989"/>
    </source>
</evidence>
<evidence type="ECO:0000259" key="6">
    <source>
        <dbReference type="Pfam" id="PF04932"/>
    </source>
</evidence>
<feature type="transmembrane region" description="Helical" evidence="5">
    <location>
        <begin position="198"/>
        <end position="213"/>
    </location>
</feature>
<dbReference type="Pfam" id="PF04932">
    <property type="entry name" value="Wzy_C"/>
    <property type="match status" value="1"/>
</dbReference>
<protein>
    <recommendedName>
        <fullName evidence="6">O-antigen ligase-related domain-containing protein</fullName>
    </recommendedName>
</protein>
<reference evidence="7 8" key="1">
    <citation type="submission" date="2019-03" db="EMBL/GenBank/DDBJ databases">
        <title>Metabolic potential of uncultured bacteria and archaea associated with petroleum seepage in deep-sea sediments.</title>
        <authorList>
            <person name="Dong X."/>
            <person name="Hubert C."/>
        </authorList>
    </citation>
    <scope>NUCLEOTIDE SEQUENCE [LARGE SCALE GENOMIC DNA]</scope>
    <source>
        <strain evidence="7">E44_bin18</strain>
    </source>
</reference>
<dbReference type="InterPro" id="IPR051533">
    <property type="entry name" value="WaaL-like"/>
</dbReference>
<gene>
    <name evidence="7" type="ORF">E3J62_11940</name>
</gene>
<evidence type="ECO:0000256" key="4">
    <source>
        <dbReference type="ARBA" id="ARBA00023136"/>
    </source>
</evidence>
<comment type="subcellular location">
    <subcellularLocation>
        <location evidence="1">Membrane</location>
        <topology evidence="1">Multi-pass membrane protein</topology>
    </subcellularLocation>
</comment>
<dbReference type="InterPro" id="IPR007016">
    <property type="entry name" value="O-antigen_ligase-rel_domated"/>
</dbReference>
<dbReference type="Gene3D" id="1.25.40.10">
    <property type="entry name" value="Tetratricopeptide repeat domain"/>
    <property type="match status" value="1"/>
</dbReference>
<feature type="transmembrane region" description="Helical" evidence="5">
    <location>
        <begin position="342"/>
        <end position="359"/>
    </location>
</feature>
<evidence type="ECO:0000313" key="7">
    <source>
        <dbReference type="EMBL" id="TET43919.1"/>
    </source>
</evidence>
<keyword evidence="4 5" id="KW-0472">Membrane</keyword>
<feature type="transmembrane region" description="Helical" evidence="5">
    <location>
        <begin position="397"/>
        <end position="420"/>
    </location>
</feature>
<keyword evidence="2 5" id="KW-0812">Transmembrane</keyword>
<feature type="transmembrane region" description="Helical" evidence="5">
    <location>
        <begin position="147"/>
        <end position="168"/>
    </location>
</feature>
<feature type="transmembrane region" description="Helical" evidence="5">
    <location>
        <begin position="218"/>
        <end position="236"/>
    </location>
</feature>
<feature type="transmembrane region" description="Helical" evidence="5">
    <location>
        <begin position="306"/>
        <end position="330"/>
    </location>
</feature>
<dbReference type="Proteomes" id="UP000315525">
    <property type="component" value="Unassembled WGS sequence"/>
</dbReference>
<dbReference type="InterPro" id="IPR011990">
    <property type="entry name" value="TPR-like_helical_dom_sf"/>
</dbReference>
<name>A0A523UNC4_UNCT6</name>
<dbReference type="EMBL" id="SOJN01000143">
    <property type="protein sequence ID" value="TET43919.1"/>
    <property type="molecule type" value="Genomic_DNA"/>
</dbReference>
<evidence type="ECO:0000313" key="8">
    <source>
        <dbReference type="Proteomes" id="UP000315525"/>
    </source>
</evidence>
<feature type="transmembrane region" description="Helical" evidence="5">
    <location>
        <begin position="365"/>
        <end position="385"/>
    </location>
</feature>
<feature type="transmembrane region" description="Helical" evidence="5">
    <location>
        <begin position="177"/>
        <end position="192"/>
    </location>
</feature>